<reference evidence="2" key="1">
    <citation type="journal article" date="2019" name="Int. J. Syst. Evol. Microbiol.">
        <title>The Global Catalogue of Microorganisms (GCM) 10K type strain sequencing project: providing services to taxonomists for standard genome sequencing and annotation.</title>
        <authorList>
            <consortium name="The Broad Institute Genomics Platform"/>
            <consortium name="The Broad Institute Genome Sequencing Center for Infectious Disease"/>
            <person name="Wu L."/>
            <person name="Ma J."/>
        </authorList>
    </citation>
    <scope>NUCLEOTIDE SEQUENCE [LARGE SCALE GENOMIC DNA]</scope>
    <source>
        <strain evidence="2">KCTC 32514</strain>
    </source>
</reference>
<gene>
    <name evidence="1" type="ORF">ACFS29_17035</name>
</gene>
<proteinExistence type="predicted"/>
<evidence type="ECO:0008006" key="3">
    <source>
        <dbReference type="Google" id="ProtNLM"/>
    </source>
</evidence>
<name>A0ABW5ZZQ5_9FLAO</name>
<keyword evidence="2" id="KW-1185">Reference proteome</keyword>
<protein>
    <recommendedName>
        <fullName evidence="3">WG containing repeat-containing protein</fullName>
    </recommendedName>
</protein>
<accession>A0ABW5ZZQ5</accession>
<dbReference type="Proteomes" id="UP001597548">
    <property type="component" value="Unassembled WGS sequence"/>
</dbReference>
<dbReference type="RefSeq" id="WP_194508949.1">
    <property type="nucleotide sequence ID" value="NZ_JADILU010000006.1"/>
</dbReference>
<sequence>MKTILTILFVIFNVININAQTDLEIGSVHLDRAEQSYLDNNMREARKHFDKAILYIKEITDSRVARLGTLLSYDIKDYTKAKILAKRYFELEKDNTKDSYKEMLVLYVTIDDDIKLREIEEERLRLERIKLENEKRHLDSITNLWTQKSSAFLLDIDDVKAFNKYNLAIYRKAGKLGLIDDRGTIIIEANTYEYAIDHDGYILFTDDEMKPTRVFCYNISTKEGYQLPSVTQFDNQAYDYGKFMLPRTNGLLVTYPTNTANVLVFDLNTKQFQSIEDKKEMLKTLKKNDIIDKYNKELQIKIEKDWFELGNTVGGGIHAIYNEKNELHGFLSTSEGKIYSSNYYSHLGAFCDGKFQIIENGTSGWMDAEGLKFDSKPNESGNYSGNSKYVKVKAGQFKILEKNNDSEMLILEDEKLLLLQDFIEKHSVKN</sequence>
<dbReference type="EMBL" id="JBHUOS010000014">
    <property type="protein sequence ID" value="MFD2917361.1"/>
    <property type="molecule type" value="Genomic_DNA"/>
</dbReference>
<comment type="caution">
    <text evidence="1">The sequence shown here is derived from an EMBL/GenBank/DDBJ whole genome shotgun (WGS) entry which is preliminary data.</text>
</comment>
<organism evidence="1 2">
    <name type="scientific">Psychroserpens luteus</name>
    <dbReference type="NCBI Taxonomy" id="1434066"/>
    <lineage>
        <taxon>Bacteria</taxon>
        <taxon>Pseudomonadati</taxon>
        <taxon>Bacteroidota</taxon>
        <taxon>Flavobacteriia</taxon>
        <taxon>Flavobacteriales</taxon>
        <taxon>Flavobacteriaceae</taxon>
        <taxon>Psychroserpens</taxon>
    </lineage>
</organism>
<evidence type="ECO:0000313" key="2">
    <source>
        <dbReference type="Proteomes" id="UP001597548"/>
    </source>
</evidence>
<evidence type="ECO:0000313" key="1">
    <source>
        <dbReference type="EMBL" id="MFD2917361.1"/>
    </source>
</evidence>